<evidence type="ECO:0000256" key="1">
    <source>
        <dbReference type="ARBA" id="ARBA00004418"/>
    </source>
</evidence>
<keyword evidence="9" id="KW-1185">Reference proteome</keyword>
<evidence type="ECO:0000256" key="6">
    <source>
        <dbReference type="SAM" id="SignalP"/>
    </source>
</evidence>
<proteinExistence type="inferred from homology"/>
<dbReference type="Gene3D" id="2.70.98.10">
    <property type="match status" value="1"/>
</dbReference>
<dbReference type="OrthoDB" id="335750at2"/>
<reference evidence="8 9" key="1">
    <citation type="journal article" date="2014" name="Genome Announc.">
        <title>Draft Genome Sequences of Marinobacter similis A3d10T and Marinobacter salarius R9SW1T.</title>
        <authorList>
            <person name="Ivanova E.P."/>
            <person name="Ng H.J."/>
            <person name="Webb H.K."/>
            <person name="Feng G."/>
            <person name="Oshima K."/>
            <person name="Hattori M."/>
            <person name="Ohkuma M."/>
            <person name="Sergeev A.F."/>
            <person name="Mikhailov V.V."/>
            <person name="Crawford R.J."/>
            <person name="Sawabe T."/>
        </authorList>
    </citation>
    <scope>NUCLEOTIDE SEQUENCE [LARGE SCALE GENOMIC DNA]</scope>
    <source>
        <strain evidence="8 9">A3d10</strain>
    </source>
</reference>
<keyword evidence="5" id="KW-0574">Periplasm</keyword>
<dbReference type="KEGG" id="msx:AU14_00920"/>
<dbReference type="GO" id="GO:0003824">
    <property type="term" value="F:catalytic activity"/>
    <property type="evidence" value="ECO:0007669"/>
    <property type="project" value="InterPro"/>
</dbReference>
<dbReference type="InterPro" id="IPR007444">
    <property type="entry name" value="Glucan_biosyn_MdoG_C"/>
</dbReference>
<dbReference type="Pfam" id="PF04349">
    <property type="entry name" value="MdoG"/>
    <property type="match status" value="1"/>
</dbReference>
<dbReference type="SUPFAM" id="SSF74650">
    <property type="entry name" value="Galactose mutarotase-like"/>
    <property type="match status" value="1"/>
</dbReference>
<dbReference type="AlphaFoldDB" id="W5YFP8"/>
<gene>
    <name evidence="8" type="ORF">AU14_00920</name>
</gene>
<accession>W5YFP8</accession>
<evidence type="ECO:0000256" key="3">
    <source>
        <dbReference type="ARBA" id="ARBA00009284"/>
    </source>
</evidence>
<evidence type="ECO:0000313" key="9">
    <source>
        <dbReference type="Proteomes" id="UP000061489"/>
    </source>
</evidence>
<dbReference type="PANTHER" id="PTHR30504:SF2">
    <property type="entry name" value="GLUCANS BIOSYNTHESIS PROTEIN G"/>
    <property type="match status" value="1"/>
</dbReference>
<dbReference type="Proteomes" id="UP000061489">
    <property type="component" value="Chromosome"/>
</dbReference>
<dbReference type="InterPro" id="IPR011013">
    <property type="entry name" value="Gal_mutarotase_sf_dom"/>
</dbReference>
<dbReference type="InterPro" id="IPR014756">
    <property type="entry name" value="Ig_E-set"/>
</dbReference>
<dbReference type="PANTHER" id="PTHR30504">
    <property type="entry name" value="GLUCANS BIOSYNTHESIS PROTEIN"/>
    <property type="match status" value="1"/>
</dbReference>
<dbReference type="InterPro" id="IPR014438">
    <property type="entry name" value="Glucan_biosyn_MdoG/MdoD"/>
</dbReference>
<dbReference type="RefSeq" id="WP_041338221.1">
    <property type="nucleotide sequence ID" value="NZ_CP007151.1"/>
</dbReference>
<feature type="domain" description="Glucan biosynthesis periplasmic MdoG C-terminal" evidence="7">
    <location>
        <begin position="26"/>
        <end position="501"/>
    </location>
</feature>
<dbReference type="Gene3D" id="2.60.40.10">
    <property type="entry name" value="Immunoglobulins"/>
    <property type="match status" value="1"/>
</dbReference>
<keyword evidence="4 6" id="KW-0732">Signal</keyword>
<dbReference type="InterPro" id="IPR013783">
    <property type="entry name" value="Ig-like_fold"/>
</dbReference>
<feature type="chain" id="PRO_5004874687" evidence="6">
    <location>
        <begin position="26"/>
        <end position="513"/>
    </location>
</feature>
<dbReference type="EMBL" id="CP007151">
    <property type="protein sequence ID" value="AHI27754.1"/>
    <property type="molecule type" value="Genomic_DNA"/>
</dbReference>
<dbReference type="GO" id="GO:0051274">
    <property type="term" value="P:beta-glucan biosynthetic process"/>
    <property type="evidence" value="ECO:0007669"/>
    <property type="project" value="TreeGrafter"/>
</dbReference>
<dbReference type="GO" id="GO:0030288">
    <property type="term" value="C:outer membrane-bounded periplasmic space"/>
    <property type="evidence" value="ECO:0007669"/>
    <property type="project" value="TreeGrafter"/>
</dbReference>
<name>W5YFP8_9GAMM</name>
<evidence type="ECO:0000313" key="8">
    <source>
        <dbReference type="EMBL" id="AHI27754.1"/>
    </source>
</evidence>
<dbReference type="GO" id="GO:0030246">
    <property type="term" value="F:carbohydrate binding"/>
    <property type="evidence" value="ECO:0007669"/>
    <property type="project" value="InterPro"/>
</dbReference>
<comment type="similarity">
    <text evidence="3">Belongs to the OpgD/OpgG family.</text>
</comment>
<sequence length="513" mass="57055">MIDSRKLRPVFPLLCLMLMPSGVQAFTFNEVVNQARTLSTSEYTAPEPVPQFLRDLSYSRYQSIQFRPESSVWRSSGSPFQIMMMQPGSVYSHAVELNIVDSEGVREIPFSKSHFSYPDEELGKRIPADLGYSGFKLTYPLNNSDAADQFLVFGGASYFRGVGREQVFGLSGRAVTVDTGLPSGEEFPAFTKFWLVRPDNDADEMVVLALLDGPSLTGAYQFTVSPGENTEIDVDARLFYRNDVEQPGFAPLTSMFYYGENSRKPRGQWRPEVHDSDGLVIHDKATGEWLWRPLVNPEKLRLSYHNVERLAGFGLMQRDQHFKSFEDSEALYESRPSAWVEPKGDWGSGQVALVEIPSKSEANDNTVAFWTPDEPARAGDAVKLSYRLHFGQPEVSQQPGGHTTATFIGGNEGAVANENAYRFVIDFQDGSLDSLAADAAVISNVSGGEGVEVLEHFVQYVEAKDVWRLSVLAQSTPSESLTLRGFLSLDGEPLTETWTYELGADSVLRQQPE</sequence>
<dbReference type="PIRSF" id="PIRSF006281">
    <property type="entry name" value="MdoG"/>
    <property type="match status" value="1"/>
</dbReference>
<dbReference type="HOGENOM" id="CLU_023403_2_0_6"/>
<dbReference type="FunFam" id="2.70.98.10:FF:000001">
    <property type="entry name" value="Glucans biosynthesis protein G"/>
    <property type="match status" value="1"/>
</dbReference>
<organism evidence="8 9">
    <name type="scientific">Marinobacter similis</name>
    <dbReference type="NCBI Taxonomy" id="1420916"/>
    <lineage>
        <taxon>Bacteria</taxon>
        <taxon>Pseudomonadati</taxon>
        <taxon>Pseudomonadota</taxon>
        <taxon>Gammaproteobacteria</taxon>
        <taxon>Pseudomonadales</taxon>
        <taxon>Marinobacteraceae</taxon>
        <taxon>Marinobacter</taxon>
    </lineage>
</organism>
<dbReference type="STRING" id="1420916.AU14_00920"/>
<protein>
    <submittedName>
        <fullName evidence="8">Periplasmic glucan biosynthesis protein MdoG</fullName>
    </submittedName>
</protein>
<evidence type="ECO:0000256" key="5">
    <source>
        <dbReference type="ARBA" id="ARBA00022764"/>
    </source>
</evidence>
<dbReference type="UniPathway" id="UPA00637"/>
<feature type="signal peptide" evidence="6">
    <location>
        <begin position="1"/>
        <end position="25"/>
    </location>
</feature>
<comment type="subcellular location">
    <subcellularLocation>
        <location evidence="1">Periplasm</location>
    </subcellularLocation>
</comment>
<evidence type="ECO:0000256" key="4">
    <source>
        <dbReference type="ARBA" id="ARBA00022729"/>
    </source>
</evidence>
<evidence type="ECO:0000259" key="7">
    <source>
        <dbReference type="Pfam" id="PF04349"/>
    </source>
</evidence>
<evidence type="ECO:0000256" key="2">
    <source>
        <dbReference type="ARBA" id="ARBA00005001"/>
    </source>
</evidence>
<dbReference type="SUPFAM" id="SSF81296">
    <property type="entry name" value="E set domains"/>
    <property type="match status" value="1"/>
</dbReference>
<comment type="pathway">
    <text evidence="2">Glycan metabolism; osmoregulated periplasmic glucan (OPG) biosynthesis.</text>
</comment>
<dbReference type="InterPro" id="IPR014718">
    <property type="entry name" value="GH-type_carb-bd"/>
</dbReference>